<feature type="compositionally biased region" description="Polar residues" evidence="1">
    <location>
        <begin position="85"/>
        <end position="97"/>
    </location>
</feature>
<organism evidence="3 4">
    <name type="scientific">Spirosoma pollinicola</name>
    <dbReference type="NCBI Taxonomy" id="2057025"/>
    <lineage>
        <taxon>Bacteria</taxon>
        <taxon>Pseudomonadati</taxon>
        <taxon>Bacteroidota</taxon>
        <taxon>Cytophagia</taxon>
        <taxon>Cytophagales</taxon>
        <taxon>Cytophagaceae</taxon>
        <taxon>Spirosoma</taxon>
    </lineage>
</organism>
<keyword evidence="2" id="KW-0472">Membrane</keyword>
<dbReference type="KEGG" id="spir:CWM47_15365"/>
<name>A0A2K8YZN2_9BACT</name>
<dbReference type="EMBL" id="CP025096">
    <property type="protein sequence ID" value="AUD03092.1"/>
    <property type="molecule type" value="Genomic_DNA"/>
</dbReference>
<keyword evidence="2" id="KW-0812">Transmembrane</keyword>
<feature type="compositionally biased region" description="Basic and acidic residues" evidence="1">
    <location>
        <begin position="98"/>
        <end position="123"/>
    </location>
</feature>
<feature type="region of interest" description="Disordered" evidence="1">
    <location>
        <begin position="85"/>
        <end position="131"/>
    </location>
</feature>
<evidence type="ECO:0000313" key="4">
    <source>
        <dbReference type="Proteomes" id="UP000232883"/>
    </source>
</evidence>
<protein>
    <submittedName>
        <fullName evidence="3">Uncharacterized protein</fullName>
    </submittedName>
</protein>
<evidence type="ECO:0000256" key="2">
    <source>
        <dbReference type="SAM" id="Phobius"/>
    </source>
</evidence>
<proteinExistence type="predicted"/>
<keyword evidence="4" id="KW-1185">Reference proteome</keyword>
<dbReference type="RefSeq" id="WP_100988989.1">
    <property type="nucleotide sequence ID" value="NZ_CP025096.1"/>
</dbReference>
<evidence type="ECO:0000256" key="1">
    <source>
        <dbReference type="SAM" id="MobiDB-lite"/>
    </source>
</evidence>
<reference evidence="3 4" key="1">
    <citation type="submission" date="2017-11" db="EMBL/GenBank/DDBJ databases">
        <title>Taxonomic description and genome sequences of Spirosoma HA7 sp. nov., isolated from pollen microhabitat of Corylus avellana.</title>
        <authorList>
            <person name="Ambika Manirajan B."/>
            <person name="Suarez C."/>
            <person name="Ratering S."/>
            <person name="Geissler-Plaum R."/>
            <person name="Cardinale M."/>
            <person name="Sylvia S."/>
        </authorList>
    </citation>
    <scope>NUCLEOTIDE SEQUENCE [LARGE SCALE GENOMIC DNA]</scope>
    <source>
        <strain evidence="3 4">HA7</strain>
    </source>
</reference>
<gene>
    <name evidence="3" type="ORF">CWM47_15365</name>
</gene>
<dbReference type="AlphaFoldDB" id="A0A2K8YZN2"/>
<evidence type="ECO:0000313" key="3">
    <source>
        <dbReference type="EMBL" id="AUD03092.1"/>
    </source>
</evidence>
<dbReference type="Proteomes" id="UP000232883">
    <property type="component" value="Chromosome"/>
</dbReference>
<dbReference type="OrthoDB" id="948161at2"/>
<sequence>MKKHTEKPPIDELFARKLGNTSLPPSADGFARLQARMGQQKPDAKIVFWRNPDAQRYMAAAACLLLVCLFGWLYWPSANSDREQGQAQVATNQAGDNSSEKVAEKQSDQRQLEGLKTKTKEDTEFSQNSAKDQVAVAEKEAQGNEGANRAVKRSTSRLKMIETVPTHVGSVVAQVKSNEGKGQNETTLPVAVAPANQPSTIQTEQLADIKPISKPAPVSERVLVVTIAEPEALVAARQVAKVAVEEKSVVAQNEKSEKEAKGGSFWQQVKRIKQGDIFARQDNATNEESGLLGRAYSGLKHNLDKDKSAKQ</sequence>
<accession>A0A2K8YZN2</accession>
<keyword evidence="2" id="KW-1133">Transmembrane helix</keyword>
<feature type="transmembrane region" description="Helical" evidence="2">
    <location>
        <begin position="57"/>
        <end position="75"/>
    </location>
</feature>